<dbReference type="EMBL" id="BQXS01008484">
    <property type="protein sequence ID" value="GKT29930.1"/>
    <property type="molecule type" value="Genomic_DNA"/>
</dbReference>
<name>A0ABQ5KBJ4_9EUKA</name>
<reference evidence="1" key="1">
    <citation type="submission" date="2022-03" db="EMBL/GenBank/DDBJ databases">
        <title>Draft genome sequence of Aduncisulcus paluster, a free-living microaerophilic Fornicata.</title>
        <authorList>
            <person name="Yuyama I."/>
            <person name="Kume K."/>
            <person name="Tamura T."/>
            <person name="Inagaki Y."/>
            <person name="Hashimoto T."/>
        </authorList>
    </citation>
    <scope>NUCLEOTIDE SEQUENCE</scope>
    <source>
        <strain evidence="1">NY0171</strain>
    </source>
</reference>
<accession>A0ABQ5KBJ4</accession>
<feature type="non-terminal residue" evidence="1">
    <location>
        <position position="62"/>
    </location>
</feature>
<organism evidence="1 2">
    <name type="scientific">Aduncisulcus paluster</name>
    <dbReference type="NCBI Taxonomy" id="2918883"/>
    <lineage>
        <taxon>Eukaryota</taxon>
        <taxon>Metamonada</taxon>
        <taxon>Carpediemonas-like organisms</taxon>
        <taxon>Aduncisulcus</taxon>
    </lineage>
</organism>
<protein>
    <submittedName>
        <fullName evidence="1">PAS domain S-box protein</fullName>
    </submittedName>
</protein>
<sequence length="62" mass="7229">MSSRETVESILKQLPETKSIYVINDYLKTGRAWESTIKRNLKPFKDRVAIEYNENLTIAGLR</sequence>
<evidence type="ECO:0000313" key="1">
    <source>
        <dbReference type="EMBL" id="GKT29930.1"/>
    </source>
</evidence>
<gene>
    <name evidence="1" type="ORF">ADUPG1_005343</name>
</gene>
<evidence type="ECO:0000313" key="2">
    <source>
        <dbReference type="Proteomes" id="UP001057375"/>
    </source>
</evidence>
<comment type="caution">
    <text evidence="1">The sequence shown here is derived from an EMBL/GenBank/DDBJ whole genome shotgun (WGS) entry which is preliminary data.</text>
</comment>
<proteinExistence type="predicted"/>
<dbReference type="Proteomes" id="UP001057375">
    <property type="component" value="Unassembled WGS sequence"/>
</dbReference>
<keyword evidence="2" id="KW-1185">Reference proteome</keyword>